<evidence type="ECO:0000313" key="4">
    <source>
        <dbReference type="Proteomes" id="UP001597326"/>
    </source>
</evidence>
<dbReference type="Proteomes" id="UP001597326">
    <property type="component" value="Unassembled WGS sequence"/>
</dbReference>
<gene>
    <name evidence="3" type="ORF">ACFSCS_07610</name>
</gene>
<feature type="transmembrane region" description="Helical" evidence="2">
    <location>
        <begin position="81"/>
        <end position="104"/>
    </location>
</feature>
<keyword evidence="2" id="KW-1133">Transmembrane helix</keyword>
<feature type="region of interest" description="Disordered" evidence="1">
    <location>
        <begin position="1"/>
        <end position="41"/>
    </location>
</feature>
<keyword evidence="2" id="KW-0812">Transmembrane</keyword>
<dbReference type="EMBL" id="JBHUFZ010000016">
    <property type="protein sequence ID" value="MFD1890049.1"/>
    <property type="molecule type" value="Genomic_DNA"/>
</dbReference>
<sequence>MCAGALRTGGVTGRAPQIVSHGSTPRRQGSTPRRQGDAVRRQGFAVRWKQNPCVGARRGRGRERVRSAGHWRRDERGAGTVLALMVVLTTCAALLVAVWLVGWIGCLRQARSAADLAALAGAQAYTAGQDPCPAARAAGARNQVTVGSCRLEGHPDSFLVRVQVRAQLKPAWGGAARTVEARAVAGSLRTG</sequence>
<evidence type="ECO:0000256" key="1">
    <source>
        <dbReference type="SAM" id="MobiDB-lite"/>
    </source>
</evidence>
<proteinExistence type="predicted"/>
<feature type="compositionally biased region" description="Polar residues" evidence="1">
    <location>
        <begin position="20"/>
        <end position="33"/>
    </location>
</feature>
<protein>
    <submittedName>
        <fullName evidence="3">Rv3654c family TadE-like protein</fullName>
    </submittedName>
</protein>
<keyword evidence="4" id="KW-1185">Reference proteome</keyword>
<reference evidence="4" key="1">
    <citation type="journal article" date="2019" name="Int. J. Syst. Evol. Microbiol.">
        <title>The Global Catalogue of Microorganisms (GCM) 10K type strain sequencing project: providing services to taxonomists for standard genome sequencing and annotation.</title>
        <authorList>
            <consortium name="The Broad Institute Genomics Platform"/>
            <consortium name="The Broad Institute Genome Sequencing Center for Infectious Disease"/>
            <person name="Wu L."/>
            <person name="Ma J."/>
        </authorList>
    </citation>
    <scope>NUCLEOTIDE SEQUENCE [LARGE SCALE GENOMIC DNA]</scope>
    <source>
        <strain evidence="4">CAIM 431</strain>
    </source>
</reference>
<comment type="caution">
    <text evidence="3">The sequence shown here is derived from an EMBL/GenBank/DDBJ whole genome shotgun (WGS) entry which is preliminary data.</text>
</comment>
<keyword evidence="2" id="KW-0472">Membrane</keyword>
<dbReference type="InterPro" id="IPR021202">
    <property type="entry name" value="Rv3654c-like"/>
</dbReference>
<evidence type="ECO:0000313" key="3">
    <source>
        <dbReference type="EMBL" id="MFD1890049.1"/>
    </source>
</evidence>
<name>A0ABW4RVG5_9ACTN</name>
<accession>A0ABW4RVG5</accession>
<dbReference type="NCBIfam" id="TIGR03816">
    <property type="entry name" value="tadE_like_DECH"/>
    <property type="match status" value="1"/>
</dbReference>
<evidence type="ECO:0000256" key="2">
    <source>
        <dbReference type="SAM" id="Phobius"/>
    </source>
</evidence>
<organism evidence="3 4">
    <name type="scientific">Luteococcus peritonei</name>
    <dbReference type="NCBI Taxonomy" id="88874"/>
    <lineage>
        <taxon>Bacteria</taxon>
        <taxon>Bacillati</taxon>
        <taxon>Actinomycetota</taxon>
        <taxon>Actinomycetes</taxon>
        <taxon>Propionibacteriales</taxon>
        <taxon>Propionibacteriaceae</taxon>
        <taxon>Luteococcus</taxon>
    </lineage>
</organism>